<dbReference type="PANTHER" id="PTHR43745">
    <property type="entry name" value="NITROREDUCTASE MJ1384-RELATED"/>
    <property type="match status" value="1"/>
</dbReference>
<dbReference type="Gene3D" id="3.40.109.10">
    <property type="entry name" value="NADH Oxidase"/>
    <property type="match status" value="1"/>
</dbReference>
<dbReference type="InterPro" id="IPR000415">
    <property type="entry name" value="Nitroreductase-like"/>
</dbReference>
<dbReference type="SUPFAM" id="SSF55469">
    <property type="entry name" value="FMN-dependent nitroreductase-like"/>
    <property type="match status" value="1"/>
</dbReference>
<dbReference type="InterPro" id="IPR020051">
    <property type="entry name" value="SagB-type_dehydrogenase"/>
</dbReference>
<dbReference type="AlphaFoldDB" id="A0AA86MX00"/>
<feature type="domain" description="Nitroreductase" evidence="1">
    <location>
        <begin position="33"/>
        <end position="215"/>
    </location>
</feature>
<protein>
    <recommendedName>
        <fullName evidence="1">Nitroreductase domain-containing protein</fullName>
    </recommendedName>
</protein>
<evidence type="ECO:0000259" key="1">
    <source>
        <dbReference type="Pfam" id="PF00881"/>
    </source>
</evidence>
<accession>A0AA86MX00</accession>
<dbReference type="KEGG" id="nti:DNFV4_00858"/>
<dbReference type="Proteomes" id="UP001179121">
    <property type="component" value="Chromosome"/>
</dbReference>
<dbReference type="Pfam" id="PF00881">
    <property type="entry name" value="Nitroreductase"/>
    <property type="match status" value="1"/>
</dbReference>
<dbReference type="InterPro" id="IPR029479">
    <property type="entry name" value="Nitroreductase"/>
</dbReference>
<keyword evidence="3" id="KW-1185">Reference proteome</keyword>
<organism evidence="2 3">
    <name type="scientific">Nitrospira tepida</name>
    <dbReference type="NCBI Taxonomy" id="2973512"/>
    <lineage>
        <taxon>Bacteria</taxon>
        <taxon>Pseudomonadati</taxon>
        <taxon>Nitrospirota</taxon>
        <taxon>Nitrospiria</taxon>
        <taxon>Nitrospirales</taxon>
        <taxon>Nitrospiraceae</taxon>
        <taxon>Nitrospira</taxon>
    </lineage>
</organism>
<dbReference type="PANTHER" id="PTHR43745:SF2">
    <property type="entry name" value="NITROREDUCTASE MJ1384-RELATED"/>
    <property type="match status" value="1"/>
</dbReference>
<evidence type="ECO:0000313" key="2">
    <source>
        <dbReference type="EMBL" id="CAI4030430.1"/>
    </source>
</evidence>
<name>A0AA86MX00_9BACT</name>
<dbReference type="GO" id="GO:0016491">
    <property type="term" value="F:oxidoreductase activity"/>
    <property type="evidence" value="ECO:0007669"/>
    <property type="project" value="InterPro"/>
</dbReference>
<evidence type="ECO:0000313" key="3">
    <source>
        <dbReference type="Proteomes" id="UP001179121"/>
    </source>
</evidence>
<dbReference type="EMBL" id="OX365700">
    <property type="protein sequence ID" value="CAI4030430.1"/>
    <property type="molecule type" value="Genomic_DNA"/>
</dbReference>
<proteinExistence type="predicted"/>
<dbReference type="CDD" id="cd02142">
    <property type="entry name" value="McbC_SagB-like_oxidoreductase"/>
    <property type="match status" value="1"/>
</dbReference>
<dbReference type="NCBIfam" id="TIGR03605">
    <property type="entry name" value="antibiot_sagB"/>
    <property type="match status" value="1"/>
</dbReference>
<reference evidence="2" key="1">
    <citation type="submission" date="2022-10" db="EMBL/GenBank/DDBJ databases">
        <authorList>
            <person name="Koch H."/>
        </authorList>
    </citation>
    <scope>NUCLEOTIDE SEQUENCE</scope>
    <source>
        <strain evidence="2">DNF</strain>
    </source>
</reference>
<sequence>MAQFYESLPYEGYPVIHLPSASPLSIPLDSVLTARASHREMFPATLSLEDTSTFLHYAYGPMRKNSTSSIPRSFRAVPSGGALYPLELFFYSSRVEGLEAGCYHYNPDQAHVRRVLSGDHSPRLSRALVQPDIIHCSSILFFITSVFERTVFKYGNRGYRFALLETGHVAQNLNLVAGALGLGCLNIGGFFDREVDSLLGLDGLNQSTLYLVAVGSPRTSNPRSDKKW</sequence>
<gene>
    <name evidence="2" type="ORF">DNFV4_00858</name>
</gene>
<dbReference type="InterPro" id="IPR052544">
    <property type="entry name" value="Bacteriocin_Proc_Enz"/>
</dbReference>